<dbReference type="OrthoDB" id="747420at2"/>
<feature type="transmembrane region" description="Helical" evidence="5">
    <location>
        <begin position="199"/>
        <end position="217"/>
    </location>
</feature>
<feature type="domain" description="O-antigen ligase-related" evidence="6">
    <location>
        <begin position="158"/>
        <end position="314"/>
    </location>
</feature>
<evidence type="ECO:0000256" key="2">
    <source>
        <dbReference type="ARBA" id="ARBA00022692"/>
    </source>
</evidence>
<evidence type="ECO:0000313" key="7">
    <source>
        <dbReference type="EMBL" id="OAQ40462.1"/>
    </source>
</evidence>
<dbReference type="STRING" id="1826909.A5893_05805"/>
<dbReference type="InterPro" id="IPR007016">
    <property type="entry name" value="O-antigen_ligase-rel_domated"/>
</dbReference>
<evidence type="ECO:0000256" key="4">
    <source>
        <dbReference type="ARBA" id="ARBA00023136"/>
    </source>
</evidence>
<dbReference type="Pfam" id="PF04932">
    <property type="entry name" value="Wzy_C"/>
    <property type="match status" value="1"/>
</dbReference>
<dbReference type="PANTHER" id="PTHR37422">
    <property type="entry name" value="TEICHURONIC ACID BIOSYNTHESIS PROTEIN TUAE"/>
    <property type="match status" value="1"/>
</dbReference>
<dbReference type="AlphaFoldDB" id="A0A179DI40"/>
<evidence type="ECO:0000256" key="1">
    <source>
        <dbReference type="ARBA" id="ARBA00004141"/>
    </source>
</evidence>
<gene>
    <name evidence="7" type="ORF">A5893_05805</name>
</gene>
<evidence type="ECO:0000256" key="3">
    <source>
        <dbReference type="ARBA" id="ARBA00022989"/>
    </source>
</evidence>
<dbReference type="EMBL" id="LWHJ01000022">
    <property type="protein sequence ID" value="OAQ40462.1"/>
    <property type="molecule type" value="Genomic_DNA"/>
</dbReference>
<keyword evidence="8" id="KW-1185">Reference proteome</keyword>
<keyword evidence="3 5" id="KW-1133">Transmembrane helix</keyword>
<reference evidence="7 8" key="2">
    <citation type="submission" date="2016-06" db="EMBL/GenBank/DDBJ databases">
        <title>Pedobacter psychrophilus sp. nov., isolated from Antarctic fragmentary rock.</title>
        <authorList>
            <person name="Svec P."/>
        </authorList>
    </citation>
    <scope>NUCLEOTIDE SEQUENCE [LARGE SCALE GENOMIC DNA]</scope>
    <source>
        <strain evidence="7 8">CCM 8644</strain>
    </source>
</reference>
<feature type="transmembrane region" description="Helical" evidence="5">
    <location>
        <begin position="299"/>
        <end position="319"/>
    </location>
</feature>
<dbReference type="PANTHER" id="PTHR37422:SF13">
    <property type="entry name" value="LIPOPOLYSACCHARIDE BIOSYNTHESIS PROTEIN PA4999-RELATED"/>
    <property type="match status" value="1"/>
</dbReference>
<feature type="transmembrane region" description="Helical" evidence="5">
    <location>
        <begin position="156"/>
        <end position="187"/>
    </location>
</feature>
<proteinExistence type="predicted"/>
<evidence type="ECO:0000259" key="6">
    <source>
        <dbReference type="Pfam" id="PF04932"/>
    </source>
</evidence>
<keyword evidence="4 5" id="KW-0472">Membrane</keyword>
<dbReference type="Proteomes" id="UP000078459">
    <property type="component" value="Unassembled WGS sequence"/>
</dbReference>
<feature type="transmembrane region" description="Helical" evidence="5">
    <location>
        <begin position="331"/>
        <end position="364"/>
    </location>
</feature>
<organism evidence="7 8">
    <name type="scientific">Pedobacter psychrophilus</name>
    <dbReference type="NCBI Taxonomy" id="1826909"/>
    <lineage>
        <taxon>Bacteria</taxon>
        <taxon>Pseudomonadati</taxon>
        <taxon>Bacteroidota</taxon>
        <taxon>Sphingobacteriia</taxon>
        <taxon>Sphingobacteriales</taxon>
        <taxon>Sphingobacteriaceae</taxon>
        <taxon>Pedobacter</taxon>
    </lineage>
</organism>
<feature type="transmembrane region" description="Helical" evidence="5">
    <location>
        <begin position="126"/>
        <end position="144"/>
    </location>
</feature>
<sequence length="374" mass="43718">MISIGTGLLAFIALVDFQKDKLKNLIKPQYLIYLFTYLLFLISFFFTQNFSVLKQLLFLQLSFIIIPFFFSQHQTSKKHIDFILKAFVIVTSLVCLGTLITFFNNYEFNKQLIINAKAIPAITGVVHYQFAYLIVVAIICSYVLTQTKEELKPLWIALFVFLIATIHILAYRTGVFCFYILVCYHIIKLLITVKNKSQVLGFGVLFILVFSLCCLFIKPLNLKIESTKSDISRIINHENYNDHSIAQRYAATLNNLKIIKKNFWLGVAPADLGDEMKKQYEIEAYLLMPENRVFVHNQYLFYLTSFGIFSFSIWAFLWFKNLFQSIKDDQFLTYLLITTSTVFLIDDFFQLQIGFTSFLLFYYLLHQRESVDVL</sequence>
<feature type="transmembrane region" description="Helical" evidence="5">
    <location>
        <begin position="52"/>
        <end position="70"/>
    </location>
</feature>
<dbReference type="InterPro" id="IPR051533">
    <property type="entry name" value="WaaL-like"/>
</dbReference>
<evidence type="ECO:0000313" key="8">
    <source>
        <dbReference type="Proteomes" id="UP000078459"/>
    </source>
</evidence>
<accession>A0A179DI40</accession>
<keyword evidence="2 5" id="KW-0812">Transmembrane</keyword>
<evidence type="ECO:0000256" key="5">
    <source>
        <dbReference type="SAM" id="Phobius"/>
    </source>
</evidence>
<dbReference type="GO" id="GO:0016020">
    <property type="term" value="C:membrane"/>
    <property type="evidence" value="ECO:0007669"/>
    <property type="project" value="UniProtKB-SubCell"/>
</dbReference>
<feature type="transmembrane region" description="Helical" evidence="5">
    <location>
        <begin position="82"/>
        <end position="106"/>
    </location>
</feature>
<comment type="subcellular location">
    <subcellularLocation>
        <location evidence="1">Membrane</location>
        <topology evidence="1">Multi-pass membrane protein</topology>
    </subcellularLocation>
</comment>
<reference evidence="7 8" key="1">
    <citation type="submission" date="2016-04" db="EMBL/GenBank/DDBJ databases">
        <authorList>
            <person name="Evans L.H."/>
            <person name="Alamgir A."/>
            <person name="Owens N."/>
            <person name="Weber N.D."/>
            <person name="Virtaneva K."/>
            <person name="Barbian K."/>
            <person name="Babar A."/>
            <person name="Rosenke K."/>
        </authorList>
    </citation>
    <scope>NUCLEOTIDE SEQUENCE [LARGE SCALE GENOMIC DNA]</scope>
    <source>
        <strain evidence="7 8">CCM 8644</strain>
    </source>
</reference>
<comment type="caution">
    <text evidence="7">The sequence shown here is derived from an EMBL/GenBank/DDBJ whole genome shotgun (WGS) entry which is preliminary data.</text>
</comment>
<protein>
    <recommendedName>
        <fullName evidence="6">O-antigen ligase-related domain-containing protein</fullName>
    </recommendedName>
</protein>
<feature type="transmembrane region" description="Helical" evidence="5">
    <location>
        <begin position="30"/>
        <end position="46"/>
    </location>
</feature>
<name>A0A179DI40_9SPHI</name>
<dbReference type="RefSeq" id="WP_068821700.1">
    <property type="nucleotide sequence ID" value="NZ_LWHJ01000022.1"/>
</dbReference>